<feature type="region of interest" description="Disordered" evidence="1">
    <location>
        <begin position="245"/>
        <end position="347"/>
    </location>
</feature>
<feature type="domain" description="Integrase catalytic" evidence="2">
    <location>
        <begin position="1"/>
        <end position="116"/>
    </location>
</feature>
<evidence type="ECO:0000259" key="2">
    <source>
        <dbReference type="PROSITE" id="PS50994"/>
    </source>
</evidence>
<dbReference type="GO" id="GO:0003676">
    <property type="term" value="F:nucleic acid binding"/>
    <property type="evidence" value="ECO:0007669"/>
    <property type="project" value="InterPro"/>
</dbReference>
<dbReference type="SUPFAM" id="SSF53098">
    <property type="entry name" value="Ribonuclease H-like"/>
    <property type="match status" value="1"/>
</dbReference>
<dbReference type="EC" id="2.7.7.49" evidence="3"/>
<evidence type="ECO:0000313" key="4">
    <source>
        <dbReference type="Proteomes" id="UP000215914"/>
    </source>
</evidence>
<dbReference type="InterPro" id="IPR036397">
    <property type="entry name" value="RNaseH_sf"/>
</dbReference>
<comment type="caution">
    <text evidence="3">The sequence shown here is derived from an EMBL/GenBank/DDBJ whole genome shotgun (WGS) entry which is preliminary data.</text>
</comment>
<dbReference type="Gene3D" id="3.30.420.10">
    <property type="entry name" value="Ribonuclease H-like superfamily/Ribonuclease H"/>
    <property type="match status" value="1"/>
</dbReference>
<feature type="region of interest" description="Disordered" evidence="1">
    <location>
        <begin position="203"/>
        <end position="229"/>
    </location>
</feature>
<sequence>MCLIYFHKMIKTQFEKNIKRIRCDNGGEFTSNQMMNFYAEQGIILETTCPHTPQQNGVVERKHRHLLETARALKFEASLPKRFWGECILTATYIINRLPSKVIGNKTPYELLHGEKPNYDHMRVLGCLAYYRSVETNGDKFEIRGRPGVFMGYPSGTKGYKVFDPSGGKIITSRDVKFAEKVFPFATSIKENQYEENDMFTLFPDEENEPTKPTESNEGQVEEVSLNGPENHLTIGEQMEMEELGQGDPIDSHNGPAHTGPEIQSHSQATNVPEGAESTQQNVNEAQNENNEDVMQIREKRSRTRPVRLNDYDVELPPSIDHAHPDSDQRSSTPCRINIGGTLCKRK</sequence>
<reference evidence="3" key="1">
    <citation type="journal article" date="2017" name="Nature">
        <title>The sunflower genome provides insights into oil metabolism, flowering and Asterid evolution.</title>
        <authorList>
            <person name="Badouin H."/>
            <person name="Gouzy J."/>
            <person name="Grassa C.J."/>
            <person name="Murat F."/>
            <person name="Staton S.E."/>
            <person name="Cottret L."/>
            <person name="Lelandais-Briere C."/>
            <person name="Owens G.L."/>
            <person name="Carrere S."/>
            <person name="Mayjonade B."/>
            <person name="Legrand L."/>
            <person name="Gill N."/>
            <person name="Kane N.C."/>
            <person name="Bowers J.E."/>
            <person name="Hubner S."/>
            <person name="Bellec A."/>
            <person name="Berard A."/>
            <person name="Berges H."/>
            <person name="Blanchet N."/>
            <person name="Boniface M.C."/>
            <person name="Brunel D."/>
            <person name="Catrice O."/>
            <person name="Chaidir N."/>
            <person name="Claudel C."/>
            <person name="Donnadieu C."/>
            <person name="Faraut T."/>
            <person name="Fievet G."/>
            <person name="Helmstetter N."/>
            <person name="King M."/>
            <person name="Knapp S.J."/>
            <person name="Lai Z."/>
            <person name="Le Paslier M.C."/>
            <person name="Lippi Y."/>
            <person name="Lorenzon L."/>
            <person name="Mandel J.R."/>
            <person name="Marage G."/>
            <person name="Marchand G."/>
            <person name="Marquand E."/>
            <person name="Bret-Mestries E."/>
            <person name="Morien E."/>
            <person name="Nambeesan S."/>
            <person name="Nguyen T."/>
            <person name="Pegot-Espagnet P."/>
            <person name="Pouilly N."/>
            <person name="Raftis F."/>
            <person name="Sallet E."/>
            <person name="Schiex T."/>
            <person name="Thomas J."/>
            <person name="Vandecasteele C."/>
            <person name="Vares D."/>
            <person name="Vear F."/>
            <person name="Vautrin S."/>
            <person name="Crespi M."/>
            <person name="Mangin B."/>
            <person name="Burke J.M."/>
            <person name="Salse J."/>
            <person name="Munos S."/>
            <person name="Vincourt P."/>
            <person name="Rieseberg L.H."/>
            <person name="Langlade N.B."/>
        </authorList>
    </citation>
    <scope>NUCLEOTIDE SEQUENCE</scope>
    <source>
        <tissue evidence="3">Leaves</tissue>
    </source>
</reference>
<keyword evidence="3" id="KW-0548">Nucleotidyltransferase</keyword>
<dbReference type="Gramene" id="mRNA:HanXRQr2_Chr14g0624891">
    <property type="protein sequence ID" value="mRNA:HanXRQr2_Chr14g0624891"/>
    <property type="gene ID" value="HanXRQr2_Chr14g0624891"/>
</dbReference>
<dbReference type="InterPro" id="IPR057670">
    <property type="entry name" value="SH3_retrovirus"/>
</dbReference>
<accession>A0A9K3E5W7</accession>
<feature type="compositionally biased region" description="Low complexity" evidence="1">
    <location>
        <begin position="280"/>
        <end position="289"/>
    </location>
</feature>
<dbReference type="Pfam" id="PF25597">
    <property type="entry name" value="SH3_retrovirus"/>
    <property type="match status" value="1"/>
</dbReference>
<evidence type="ECO:0000256" key="1">
    <source>
        <dbReference type="SAM" id="MobiDB-lite"/>
    </source>
</evidence>
<dbReference type="AlphaFoldDB" id="A0A9K3E5W7"/>
<keyword evidence="3" id="KW-0695">RNA-directed DNA polymerase</keyword>
<dbReference type="InterPro" id="IPR039537">
    <property type="entry name" value="Retrotran_Ty1/copia-like"/>
</dbReference>
<dbReference type="PANTHER" id="PTHR42648">
    <property type="entry name" value="TRANSPOSASE, PUTATIVE-RELATED"/>
    <property type="match status" value="1"/>
</dbReference>
<protein>
    <submittedName>
        <fullName evidence="3">RNA-directed DNA polymerase</fullName>
        <ecNumber evidence="3">2.7.7.49</ecNumber>
    </submittedName>
</protein>
<organism evidence="3 4">
    <name type="scientific">Helianthus annuus</name>
    <name type="common">Common sunflower</name>
    <dbReference type="NCBI Taxonomy" id="4232"/>
    <lineage>
        <taxon>Eukaryota</taxon>
        <taxon>Viridiplantae</taxon>
        <taxon>Streptophyta</taxon>
        <taxon>Embryophyta</taxon>
        <taxon>Tracheophyta</taxon>
        <taxon>Spermatophyta</taxon>
        <taxon>Magnoliopsida</taxon>
        <taxon>eudicotyledons</taxon>
        <taxon>Gunneridae</taxon>
        <taxon>Pentapetalae</taxon>
        <taxon>asterids</taxon>
        <taxon>campanulids</taxon>
        <taxon>Asterales</taxon>
        <taxon>Asteraceae</taxon>
        <taxon>Asteroideae</taxon>
        <taxon>Heliantheae alliance</taxon>
        <taxon>Heliantheae</taxon>
        <taxon>Helianthus</taxon>
    </lineage>
</organism>
<evidence type="ECO:0000313" key="3">
    <source>
        <dbReference type="EMBL" id="KAF5767489.1"/>
    </source>
</evidence>
<keyword evidence="4" id="KW-1185">Reference proteome</keyword>
<dbReference type="PANTHER" id="PTHR42648:SF29">
    <property type="entry name" value="RNA-DIRECTED DNA POLYMERASE"/>
    <property type="match status" value="1"/>
</dbReference>
<dbReference type="InterPro" id="IPR012337">
    <property type="entry name" value="RNaseH-like_sf"/>
</dbReference>
<name>A0A9K3E5W7_HELAN</name>
<dbReference type="GO" id="GO:0003964">
    <property type="term" value="F:RNA-directed DNA polymerase activity"/>
    <property type="evidence" value="ECO:0007669"/>
    <property type="project" value="UniProtKB-KW"/>
</dbReference>
<dbReference type="PROSITE" id="PS50994">
    <property type="entry name" value="INTEGRASE"/>
    <property type="match status" value="1"/>
</dbReference>
<proteinExistence type="predicted"/>
<gene>
    <name evidence="3" type="ORF">HanXRQr2_Chr14g0624891</name>
</gene>
<keyword evidence="3" id="KW-0808">Transferase</keyword>
<feature type="compositionally biased region" description="Polar residues" evidence="1">
    <location>
        <begin position="262"/>
        <end position="271"/>
    </location>
</feature>
<reference evidence="3" key="2">
    <citation type="submission" date="2020-06" db="EMBL/GenBank/DDBJ databases">
        <title>Helianthus annuus Genome sequencing and assembly Release 2.</title>
        <authorList>
            <person name="Gouzy J."/>
            <person name="Langlade N."/>
            <person name="Munos S."/>
        </authorList>
    </citation>
    <scope>NUCLEOTIDE SEQUENCE</scope>
    <source>
        <tissue evidence="3">Leaves</tissue>
    </source>
</reference>
<dbReference type="GO" id="GO:0015074">
    <property type="term" value="P:DNA integration"/>
    <property type="evidence" value="ECO:0007669"/>
    <property type="project" value="InterPro"/>
</dbReference>
<dbReference type="Proteomes" id="UP000215914">
    <property type="component" value="Unassembled WGS sequence"/>
</dbReference>
<dbReference type="InterPro" id="IPR001584">
    <property type="entry name" value="Integrase_cat-core"/>
</dbReference>
<dbReference type="EMBL" id="MNCJ02000329">
    <property type="protein sequence ID" value="KAF5767489.1"/>
    <property type="molecule type" value="Genomic_DNA"/>
</dbReference>